<dbReference type="NCBIfam" id="TIGR02173">
    <property type="entry name" value="cyt_kin_arch"/>
    <property type="match status" value="1"/>
</dbReference>
<evidence type="ECO:0000256" key="4">
    <source>
        <dbReference type="ARBA" id="ARBA00022679"/>
    </source>
</evidence>
<dbReference type="InterPro" id="IPR011994">
    <property type="entry name" value="Cytidylate_kinase_dom"/>
</dbReference>
<dbReference type="CDD" id="cd02020">
    <property type="entry name" value="CMPK"/>
    <property type="match status" value="1"/>
</dbReference>
<dbReference type="GO" id="GO:0005524">
    <property type="term" value="F:ATP binding"/>
    <property type="evidence" value="ECO:0007669"/>
    <property type="project" value="UniProtKB-UniRule"/>
</dbReference>
<comment type="catalytic activity">
    <reaction evidence="8 10">
        <text>dCMP + ATP = dCDP + ADP</text>
        <dbReference type="Rhea" id="RHEA:25094"/>
        <dbReference type="ChEBI" id="CHEBI:30616"/>
        <dbReference type="ChEBI" id="CHEBI:57566"/>
        <dbReference type="ChEBI" id="CHEBI:58593"/>
        <dbReference type="ChEBI" id="CHEBI:456216"/>
        <dbReference type="EC" id="2.7.4.25"/>
    </reaction>
</comment>
<dbReference type="EMBL" id="CP028858">
    <property type="protein sequence ID" value="AWB26913.1"/>
    <property type="molecule type" value="Genomic_DNA"/>
</dbReference>
<evidence type="ECO:0000256" key="10">
    <source>
        <dbReference type="HAMAP-Rule" id="MF_00239"/>
    </source>
</evidence>
<proteinExistence type="inferred from homology"/>
<dbReference type="GO" id="GO:0036430">
    <property type="term" value="F:CMP kinase activity"/>
    <property type="evidence" value="ECO:0007669"/>
    <property type="project" value="RHEA"/>
</dbReference>
<dbReference type="RefSeq" id="WP_108381282.1">
    <property type="nucleotide sequence ID" value="NZ_CP028858.1"/>
</dbReference>
<dbReference type="KEGG" id="harc:HARCEL1_03895"/>
<evidence type="ECO:0000256" key="8">
    <source>
        <dbReference type="ARBA" id="ARBA00047615"/>
    </source>
</evidence>
<comment type="similarity">
    <text evidence="2 10">Belongs to the cytidylate kinase family. Type 2 subfamily.</text>
</comment>
<keyword evidence="12" id="KW-1185">Reference proteome</keyword>
<comment type="catalytic activity">
    <reaction evidence="9 10">
        <text>CMP + ATP = CDP + ADP</text>
        <dbReference type="Rhea" id="RHEA:11600"/>
        <dbReference type="ChEBI" id="CHEBI:30616"/>
        <dbReference type="ChEBI" id="CHEBI:58069"/>
        <dbReference type="ChEBI" id="CHEBI:60377"/>
        <dbReference type="ChEBI" id="CHEBI:456216"/>
        <dbReference type="EC" id="2.7.4.25"/>
    </reaction>
</comment>
<name>A0A2R4WZE4_9EURY</name>
<dbReference type="Pfam" id="PF13189">
    <property type="entry name" value="Cytidylate_kin2"/>
    <property type="match status" value="1"/>
</dbReference>
<comment type="subcellular location">
    <subcellularLocation>
        <location evidence="1 10">Cytoplasm</location>
    </subcellularLocation>
</comment>
<dbReference type="GO" id="GO:0036431">
    <property type="term" value="F:dCMP kinase activity"/>
    <property type="evidence" value="ECO:0007669"/>
    <property type="project" value="InterPro"/>
</dbReference>
<feature type="binding site" evidence="10">
    <location>
        <begin position="7"/>
        <end position="15"/>
    </location>
    <ligand>
        <name>ATP</name>
        <dbReference type="ChEBI" id="CHEBI:30616"/>
    </ligand>
</feature>
<accession>A0A2R4WZE4</accession>
<sequence length="196" mass="21385">MLITVSGLAGSGKSTLAGALADALDCDHVSGGDLFREVAAERDLTPLELNKRAEADDSIDLELDRRLRATARDRDHAVVESRLAGWMAADHADLKIWLQASESVRVDRIAEREDKSVATAREETRARTESEAQRYADLYDIDIQDLSIYDLTINTARWGPAATTDLAVAAVEAYDADADEGRTPIEDVTIATRLDA</sequence>
<dbReference type="Gene3D" id="3.40.50.300">
    <property type="entry name" value="P-loop containing nucleotide triphosphate hydrolases"/>
    <property type="match status" value="1"/>
</dbReference>
<gene>
    <name evidence="10" type="primary">cmk</name>
    <name evidence="11" type="ORF">HARCEL1_03895</name>
</gene>
<evidence type="ECO:0000313" key="12">
    <source>
        <dbReference type="Proteomes" id="UP000244727"/>
    </source>
</evidence>
<evidence type="ECO:0000256" key="5">
    <source>
        <dbReference type="ARBA" id="ARBA00022741"/>
    </source>
</evidence>
<evidence type="ECO:0000256" key="3">
    <source>
        <dbReference type="ARBA" id="ARBA00022490"/>
    </source>
</evidence>
<evidence type="ECO:0000313" key="11">
    <source>
        <dbReference type="EMBL" id="AWB26913.1"/>
    </source>
</evidence>
<dbReference type="GO" id="GO:0006220">
    <property type="term" value="P:pyrimidine nucleotide metabolic process"/>
    <property type="evidence" value="ECO:0007669"/>
    <property type="project" value="UniProtKB-UniRule"/>
</dbReference>
<dbReference type="GeneID" id="36511620"/>
<dbReference type="GO" id="GO:0005737">
    <property type="term" value="C:cytoplasm"/>
    <property type="evidence" value="ECO:0007669"/>
    <property type="project" value="UniProtKB-SubCell"/>
</dbReference>
<keyword evidence="6 10" id="KW-0418">Kinase</keyword>
<evidence type="ECO:0000256" key="1">
    <source>
        <dbReference type="ARBA" id="ARBA00004496"/>
    </source>
</evidence>
<dbReference type="EC" id="2.7.4.25" evidence="10"/>
<keyword evidence="3 10" id="KW-0963">Cytoplasm</keyword>
<keyword evidence="7 10" id="KW-0067">ATP-binding</keyword>
<dbReference type="InterPro" id="IPR011892">
    <property type="entry name" value="Cyt_kin_arch"/>
</dbReference>
<evidence type="ECO:0000256" key="6">
    <source>
        <dbReference type="ARBA" id="ARBA00022777"/>
    </source>
</evidence>
<organism evidence="11 12">
    <name type="scientific">Halococcoides cellulosivorans</name>
    <dbReference type="NCBI Taxonomy" id="1679096"/>
    <lineage>
        <taxon>Archaea</taxon>
        <taxon>Methanobacteriati</taxon>
        <taxon>Methanobacteriota</taxon>
        <taxon>Stenosarchaea group</taxon>
        <taxon>Halobacteria</taxon>
        <taxon>Halobacteriales</taxon>
        <taxon>Haloarculaceae</taxon>
        <taxon>Halococcoides</taxon>
    </lineage>
</organism>
<reference evidence="11 12" key="1">
    <citation type="submission" date="2018-04" db="EMBL/GenBank/DDBJ databases">
        <title>Halococcoides cellulosivorans gen. nov., sp. nov., an extremely halophilic cellulose-utilizing haloarchaeon from hypersaline lakes.</title>
        <authorList>
            <person name="Sorokin D.Y."/>
            <person name="Toshchakov S.V."/>
            <person name="Samarov N.I."/>
            <person name="Korzhenkov A."/>
            <person name="Kublanov I.V."/>
        </authorList>
    </citation>
    <scope>NUCLEOTIDE SEQUENCE [LARGE SCALE GENOMIC DNA]</scope>
    <source>
        <strain evidence="11 12">HArcel1</strain>
    </source>
</reference>
<keyword evidence="5 10" id="KW-0547">Nucleotide-binding</keyword>
<protein>
    <recommendedName>
        <fullName evidence="10">Cytidylate kinase</fullName>
        <shortName evidence="10">CK</shortName>
        <ecNumber evidence="10">2.7.4.25</ecNumber>
    </recommendedName>
    <alternativeName>
        <fullName evidence="10">Cytidine monophosphate kinase</fullName>
        <shortName evidence="10">CMP kinase</shortName>
    </alternativeName>
</protein>
<dbReference type="Proteomes" id="UP000244727">
    <property type="component" value="Chromosome"/>
</dbReference>
<evidence type="ECO:0000256" key="9">
    <source>
        <dbReference type="ARBA" id="ARBA00048478"/>
    </source>
</evidence>
<dbReference type="HAMAP" id="MF_00239">
    <property type="entry name" value="Cytidyl_kinase_type2"/>
    <property type="match status" value="1"/>
</dbReference>
<dbReference type="SUPFAM" id="SSF52540">
    <property type="entry name" value="P-loop containing nucleoside triphosphate hydrolases"/>
    <property type="match status" value="1"/>
</dbReference>
<evidence type="ECO:0000256" key="7">
    <source>
        <dbReference type="ARBA" id="ARBA00022840"/>
    </source>
</evidence>
<evidence type="ECO:0000256" key="2">
    <source>
        <dbReference type="ARBA" id="ARBA00011005"/>
    </source>
</evidence>
<dbReference type="InterPro" id="IPR027417">
    <property type="entry name" value="P-loop_NTPase"/>
</dbReference>
<keyword evidence="4 10" id="KW-0808">Transferase</keyword>
<dbReference type="AlphaFoldDB" id="A0A2R4WZE4"/>